<feature type="region of interest" description="Disordered" evidence="2">
    <location>
        <begin position="294"/>
        <end position="440"/>
    </location>
</feature>
<sequence>MSVESKKKLENNNISPDSTNKGKMLDNKSFVFVDPVNDKGSLKYRPAVDPSDKIQYQSKTVESNAKANPATINTTSNTISDRKEDNRSKDVKTSGLDIEKNNQTGSNKVFISTTKKQDENSKGELKDLKGGELSNYSNKKKQKNNSGNKNPDNIHQIKSEGEKKPLKRAGRKLRESDEKIMSNMSNANNLEKMQKSTIARHVYRALLKGLDGGTSKKVGFYEKLEEMFPKEMEDVKARFLDSSEFKIETLEKTALVRKILDVYRDPSTDKFNNLFKGKDAKRMLDKLEEDKLRSEYGPLNTTDVESKSKPLSEEKKHDEGEKQVASRDTPVKTNGDKSKETDIDGEQSKQTGQPDGIPATQEGEPSETSKEIKPTGKNKVPLTEGKDNIIFDADGQTTERETPKPRMLSGRSLSPQSQHQADKAAVEAAHQYQSSVDSGEGLPTEEVFYAEASLEAAKNAVEQSQVEVHIAQADTESKHTGTPGVGDTSTPTTIYTTPQTTEKPIKESAGQTDEYPDDTGLNPQIVTQRHSPVFDAHSAAQAKEEAIVQEGNSIDRDSDVSGIQIHHIEQAKSEVQIELANTLEDLHIEESGGAATRHPHIESGRPSDTVVTHPGAVEHNQASPVYVEQGSLNHVVEDSSYFGPDTTEIPHQESEQQIQNRVDVESEVNVFRENEQVLRVDTSHAESQNDAGHESLPESNLNGEIESYSAGPQTIDEAYNREAELREKIENTKDDDEFNRLVLDFAEAQGNTDGLLLAREREIEQKQSKMLSDENALIEKIERERAQWSEELLRDQQRLEEEIRQMEENQAIEDLQRRRMLEHEIATNEKLIDVMDQEKAKAEREAYIQETNEVGQSRHDYHTNQITSKIASNKP</sequence>
<feature type="compositionally biased region" description="Basic and acidic residues" evidence="2">
    <location>
        <begin position="304"/>
        <end position="325"/>
    </location>
</feature>
<feature type="region of interest" description="Disordered" evidence="2">
    <location>
        <begin position="1"/>
        <end position="179"/>
    </location>
</feature>
<keyword evidence="1" id="KW-0175">Coiled coil</keyword>
<dbReference type="Proteomes" id="UP000094936">
    <property type="component" value="Unassembled WGS sequence"/>
</dbReference>
<evidence type="ECO:0000313" key="4">
    <source>
        <dbReference type="Proteomes" id="UP000094936"/>
    </source>
</evidence>
<feature type="compositionally biased region" description="Polar residues" evidence="2">
    <location>
        <begin position="863"/>
        <end position="875"/>
    </location>
</feature>
<dbReference type="RefSeq" id="WP_068898063.1">
    <property type="nucleotide sequence ID" value="NZ_JBHUIF010000002.1"/>
</dbReference>
<feature type="compositionally biased region" description="Basic and acidic residues" evidence="2">
    <location>
        <begin position="1"/>
        <end position="10"/>
    </location>
</feature>
<keyword evidence="4" id="KW-1185">Reference proteome</keyword>
<dbReference type="AlphaFoldDB" id="A0A1C3ES94"/>
<accession>A0A1C3ES94</accession>
<feature type="region of interest" description="Disordered" evidence="2">
    <location>
        <begin position="851"/>
        <end position="875"/>
    </location>
</feature>
<feature type="compositionally biased region" description="Basic and acidic residues" evidence="2">
    <location>
        <begin position="80"/>
        <end position="100"/>
    </location>
</feature>
<evidence type="ECO:0000256" key="2">
    <source>
        <dbReference type="SAM" id="MobiDB-lite"/>
    </source>
</evidence>
<feature type="compositionally biased region" description="Polar residues" evidence="2">
    <location>
        <begin position="101"/>
        <end position="114"/>
    </location>
</feature>
<organism evidence="3 4">
    <name type="scientific">Veronia pacifica</name>
    <dbReference type="NCBI Taxonomy" id="1080227"/>
    <lineage>
        <taxon>Bacteria</taxon>
        <taxon>Pseudomonadati</taxon>
        <taxon>Pseudomonadota</taxon>
        <taxon>Gammaproteobacteria</taxon>
        <taxon>Vibrionales</taxon>
        <taxon>Vibrionaceae</taxon>
        <taxon>Veronia</taxon>
    </lineage>
</organism>
<feature type="region of interest" description="Disordered" evidence="2">
    <location>
        <begin position="682"/>
        <end position="704"/>
    </location>
</feature>
<evidence type="ECO:0000256" key="1">
    <source>
        <dbReference type="SAM" id="Coils"/>
    </source>
</evidence>
<feature type="compositionally biased region" description="Basic and acidic residues" evidence="2">
    <location>
        <begin position="155"/>
        <end position="164"/>
    </location>
</feature>
<protein>
    <submittedName>
        <fullName evidence="3">Uncharacterized protein</fullName>
    </submittedName>
</protein>
<feature type="compositionally biased region" description="Polar residues" evidence="2">
    <location>
        <begin position="54"/>
        <end position="79"/>
    </location>
</feature>
<proteinExistence type="predicted"/>
<feature type="coiled-coil region" evidence="1">
    <location>
        <begin position="771"/>
        <end position="845"/>
    </location>
</feature>
<comment type="caution">
    <text evidence="3">The sequence shown here is derived from an EMBL/GenBank/DDBJ whole genome shotgun (WGS) entry which is preliminary data.</text>
</comment>
<reference evidence="3 4" key="1">
    <citation type="submission" date="2016-05" db="EMBL/GenBank/DDBJ databases">
        <title>Genomic Taxonomy of the Vibrionaceae.</title>
        <authorList>
            <person name="Gomez-Gil B."/>
            <person name="Enciso-Ibarra J."/>
        </authorList>
    </citation>
    <scope>NUCLEOTIDE SEQUENCE [LARGE SCALE GENOMIC DNA]</scope>
    <source>
        <strain evidence="3 4">CAIM 1920</strain>
    </source>
</reference>
<dbReference type="EMBL" id="LYBM01000001">
    <property type="protein sequence ID" value="ODA36101.1"/>
    <property type="molecule type" value="Genomic_DNA"/>
</dbReference>
<feature type="compositionally biased region" description="Low complexity" evidence="2">
    <location>
        <begin position="488"/>
        <end position="501"/>
    </location>
</feature>
<feature type="compositionally biased region" description="Polar residues" evidence="2">
    <location>
        <begin position="11"/>
        <end position="21"/>
    </location>
</feature>
<gene>
    <name evidence="3" type="ORF">A8L45_00400</name>
</gene>
<evidence type="ECO:0000313" key="3">
    <source>
        <dbReference type="EMBL" id="ODA36101.1"/>
    </source>
</evidence>
<name>A0A1C3ES94_9GAMM</name>
<feature type="compositionally biased region" description="Basic and acidic residues" evidence="2">
    <location>
        <begin position="115"/>
        <end position="130"/>
    </location>
</feature>
<feature type="region of interest" description="Disordered" evidence="2">
    <location>
        <begin position="472"/>
        <end position="524"/>
    </location>
</feature>